<keyword evidence="1" id="KW-0812">Transmembrane</keyword>
<name>A0A3B0TPL8_9ZZZZ</name>
<keyword evidence="1" id="KW-1133">Transmembrane helix</keyword>
<feature type="transmembrane region" description="Helical" evidence="1">
    <location>
        <begin position="30"/>
        <end position="56"/>
    </location>
</feature>
<organism evidence="2">
    <name type="scientific">hydrothermal vent metagenome</name>
    <dbReference type="NCBI Taxonomy" id="652676"/>
    <lineage>
        <taxon>unclassified sequences</taxon>
        <taxon>metagenomes</taxon>
        <taxon>ecological metagenomes</taxon>
    </lineage>
</organism>
<gene>
    <name evidence="2" type="ORF">MNBD_BACTEROID05-764</name>
</gene>
<accession>A0A3B0TPL8</accession>
<dbReference type="EMBL" id="UOEN01000262">
    <property type="protein sequence ID" value="VAW15317.1"/>
    <property type="molecule type" value="Genomic_DNA"/>
</dbReference>
<keyword evidence="1" id="KW-0472">Membrane</keyword>
<proteinExistence type="predicted"/>
<dbReference type="AlphaFoldDB" id="A0A3B0TPL8"/>
<sequence>MKRSEIYDHLAQVYLGKSNKAEEKKKKRQFSVWLVINFLITLVIFASAFYGLSAFLTNKDSYLKNQIIFPLHNGLIQMPYNFNGDGSPEKIFNLSVPVMDTEKFNALKFSIRAKEEGNPGIIKVVIKNQKAEVSSYYIRDIEDDWKEHSIFLSEFKEITDWTKLKDVSFVLESWNVDKKKGLILIEDVSFCTVN</sequence>
<evidence type="ECO:0000256" key="1">
    <source>
        <dbReference type="SAM" id="Phobius"/>
    </source>
</evidence>
<dbReference type="Gene3D" id="2.60.120.430">
    <property type="entry name" value="Galactose-binding lectin"/>
    <property type="match status" value="1"/>
</dbReference>
<protein>
    <submittedName>
        <fullName evidence="2">Uncharacterized protein</fullName>
    </submittedName>
</protein>
<reference evidence="2" key="1">
    <citation type="submission" date="2018-06" db="EMBL/GenBank/DDBJ databases">
        <authorList>
            <person name="Zhirakovskaya E."/>
        </authorList>
    </citation>
    <scope>NUCLEOTIDE SEQUENCE</scope>
</reference>
<evidence type="ECO:0000313" key="2">
    <source>
        <dbReference type="EMBL" id="VAW15317.1"/>
    </source>
</evidence>